<keyword evidence="7" id="KW-1185">Reference proteome</keyword>
<dbReference type="GO" id="GO:0022857">
    <property type="term" value="F:transmembrane transporter activity"/>
    <property type="evidence" value="ECO:0007669"/>
    <property type="project" value="InterPro"/>
</dbReference>
<dbReference type="InterPro" id="IPR006043">
    <property type="entry name" value="NCS2"/>
</dbReference>
<evidence type="ECO:0000313" key="8">
    <source>
        <dbReference type="WBParaSite" id="ALUE_0002180801-mRNA-1"/>
    </source>
</evidence>
<evidence type="ECO:0000256" key="1">
    <source>
        <dbReference type="ARBA" id="ARBA00004141"/>
    </source>
</evidence>
<evidence type="ECO:0000256" key="4">
    <source>
        <dbReference type="ARBA" id="ARBA00022989"/>
    </source>
</evidence>
<feature type="transmembrane region" description="Helical" evidence="6">
    <location>
        <begin position="114"/>
        <end position="136"/>
    </location>
</feature>
<proteinExistence type="inferred from homology"/>
<dbReference type="Pfam" id="PF00860">
    <property type="entry name" value="Xan_ur_permease"/>
    <property type="match status" value="1"/>
</dbReference>
<protein>
    <submittedName>
        <fullName evidence="8">Nucleobase-ascorbate transporter 10</fullName>
    </submittedName>
</protein>
<dbReference type="GO" id="GO:0016020">
    <property type="term" value="C:membrane"/>
    <property type="evidence" value="ECO:0007669"/>
    <property type="project" value="UniProtKB-SubCell"/>
</dbReference>
<feature type="transmembrane region" description="Helical" evidence="6">
    <location>
        <begin position="85"/>
        <end position="108"/>
    </location>
</feature>
<feature type="transmembrane region" description="Helical" evidence="6">
    <location>
        <begin position="143"/>
        <end position="160"/>
    </location>
</feature>
<keyword evidence="3 6" id="KW-0812">Transmembrane</keyword>
<dbReference type="AlphaFoldDB" id="A0A0M3IST0"/>
<name>A0A0M3IST0_ASCLU</name>
<feature type="transmembrane region" description="Helical" evidence="6">
    <location>
        <begin position="185"/>
        <end position="207"/>
    </location>
</feature>
<comment type="subcellular location">
    <subcellularLocation>
        <location evidence="1">Membrane</location>
        <topology evidence="1">Multi-pass membrane protein</topology>
    </subcellularLocation>
</comment>
<keyword evidence="4 6" id="KW-1133">Transmembrane helix</keyword>
<evidence type="ECO:0000313" key="7">
    <source>
        <dbReference type="Proteomes" id="UP000036681"/>
    </source>
</evidence>
<dbReference type="WBParaSite" id="ALUE_0002180801-mRNA-1">
    <property type="protein sequence ID" value="ALUE_0002180801-mRNA-1"/>
    <property type="gene ID" value="ALUE_0002180801"/>
</dbReference>
<sequence length="257" mass="29074">MLLPDYKCTATENDFVPSEIYENKLAICKFHTIIVTKFIVFRLALLQGTAFAYIPSIQVFMLLPEYKCTATENDFVPSEIYENKLAIIQGCLLASSLIPMLIGITGLVGVLTKFIGPITVSPLMLLLVLSSVDLCVQRIAKHWVAIIQAVALFATILYLAEWRVPLFGYKNGKFRIIRTNVFGQYPYLIAILASWGCCLFLTLADLVPPDSAARLDKNETIAVINHASWFRVPYPGEQQKFLSNIKEKSFFIFFYFF</sequence>
<evidence type="ECO:0000256" key="3">
    <source>
        <dbReference type="ARBA" id="ARBA00022692"/>
    </source>
</evidence>
<evidence type="ECO:0000256" key="6">
    <source>
        <dbReference type="SAM" id="Phobius"/>
    </source>
</evidence>
<dbReference type="Proteomes" id="UP000036681">
    <property type="component" value="Unplaced"/>
</dbReference>
<evidence type="ECO:0000256" key="5">
    <source>
        <dbReference type="ARBA" id="ARBA00023136"/>
    </source>
</evidence>
<evidence type="ECO:0000256" key="2">
    <source>
        <dbReference type="ARBA" id="ARBA00008821"/>
    </source>
</evidence>
<accession>A0A0M3IST0</accession>
<keyword evidence="5 6" id="KW-0472">Membrane</keyword>
<reference evidence="8" key="1">
    <citation type="submission" date="2017-02" db="UniProtKB">
        <authorList>
            <consortium name="WormBaseParasite"/>
        </authorList>
    </citation>
    <scope>IDENTIFICATION</scope>
</reference>
<feature type="transmembrane region" description="Helical" evidence="6">
    <location>
        <begin position="39"/>
        <end position="64"/>
    </location>
</feature>
<comment type="similarity">
    <text evidence="2">Belongs to the nucleobase:cation symporter-2 (NCS2) (TC 2.A.40) family.</text>
</comment>
<organism evidence="7 8">
    <name type="scientific">Ascaris lumbricoides</name>
    <name type="common">Giant roundworm</name>
    <dbReference type="NCBI Taxonomy" id="6252"/>
    <lineage>
        <taxon>Eukaryota</taxon>
        <taxon>Metazoa</taxon>
        <taxon>Ecdysozoa</taxon>
        <taxon>Nematoda</taxon>
        <taxon>Chromadorea</taxon>
        <taxon>Rhabditida</taxon>
        <taxon>Spirurina</taxon>
        <taxon>Ascaridomorpha</taxon>
        <taxon>Ascaridoidea</taxon>
        <taxon>Ascarididae</taxon>
        <taxon>Ascaris</taxon>
    </lineage>
</organism>
<dbReference type="PANTHER" id="PTHR11119">
    <property type="entry name" value="XANTHINE-URACIL / VITAMIN C PERMEASE FAMILY MEMBER"/>
    <property type="match status" value="1"/>
</dbReference>